<name>A0A2H3CW27_ARMGA</name>
<proteinExistence type="predicted"/>
<reference evidence="2" key="1">
    <citation type="journal article" date="2017" name="Nat. Ecol. Evol.">
        <title>Genome expansion and lineage-specific genetic innovations in the forest pathogenic fungi Armillaria.</title>
        <authorList>
            <person name="Sipos G."/>
            <person name="Prasanna A.N."/>
            <person name="Walter M.C."/>
            <person name="O'Connor E."/>
            <person name="Balint B."/>
            <person name="Krizsan K."/>
            <person name="Kiss B."/>
            <person name="Hess J."/>
            <person name="Varga T."/>
            <person name="Slot J."/>
            <person name="Riley R."/>
            <person name="Boka B."/>
            <person name="Rigling D."/>
            <person name="Barry K."/>
            <person name="Lee J."/>
            <person name="Mihaltcheva S."/>
            <person name="LaButti K."/>
            <person name="Lipzen A."/>
            <person name="Waldron R."/>
            <person name="Moloney N.M."/>
            <person name="Sperisen C."/>
            <person name="Kredics L."/>
            <person name="Vagvoelgyi C."/>
            <person name="Patrignani A."/>
            <person name="Fitzpatrick D."/>
            <person name="Nagy I."/>
            <person name="Doyle S."/>
            <person name="Anderson J.B."/>
            <person name="Grigoriev I.V."/>
            <person name="Gueldener U."/>
            <person name="Muensterkoetter M."/>
            <person name="Nagy L.G."/>
        </authorList>
    </citation>
    <scope>NUCLEOTIDE SEQUENCE [LARGE SCALE GENOMIC DNA]</scope>
    <source>
        <strain evidence="2">Ar21-2</strain>
    </source>
</reference>
<protein>
    <submittedName>
        <fullName evidence="1">Uncharacterized protein</fullName>
    </submittedName>
</protein>
<evidence type="ECO:0000313" key="1">
    <source>
        <dbReference type="EMBL" id="PBK79506.1"/>
    </source>
</evidence>
<dbReference type="EMBL" id="KZ293773">
    <property type="protein sequence ID" value="PBK79506.1"/>
    <property type="molecule type" value="Genomic_DNA"/>
</dbReference>
<keyword evidence="2" id="KW-1185">Reference proteome</keyword>
<dbReference type="AlphaFoldDB" id="A0A2H3CW27"/>
<gene>
    <name evidence="1" type="ORF">ARMGADRAFT_134080</name>
</gene>
<organism evidence="1 2">
    <name type="scientific">Armillaria gallica</name>
    <name type="common">Bulbous honey fungus</name>
    <name type="synonym">Armillaria bulbosa</name>
    <dbReference type="NCBI Taxonomy" id="47427"/>
    <lineage>
        <taxon>Eukaryota</taxon>
        <taxon>Fungi</taxon>
        <taxon>Dikarya</taxon>
        <taxon>Basidiomycota</taxon>
        <taxon>Agaricomycotina</taxon>
        <taxon>Agaricomycetes</taxon>
        <taxon>Agaricomycetidae</taxon>
        <taxon>Agaricales</taxon>
        <taxon>Marasmiineae</taxon>
        <taxon>Physalacriaceae</taxon>
        <taxon>Armillaria</taxon>
    </lineage>
</organism>
<dbReference type="InParanoid" id="A0A2H3CW27"/>
<sequence length="143" mass="16685">MSETDSHPTMILSHHLCARNVFDRTHHVSSDAGFLHPIRNFLDSVQSYMSINLRMIYSKLDSVRVFRFSFPPFQTSPRCNLQFTYFLMSEVKIHLKPRPVSAIYKNANYLPFQWNPDFRYGLFSPGYGTLPSDATEEYTIHSL</sequence>
<accession>A0A2H3CW27</accession>
<evidence type="ECO:0000313" key="2">
    <source>
        <dbReference type="Proteomes" id="UP000217790"/>
    </source>
</evidence>
<dbReference type="Proteomes" id="UP000217790">
    <property type="component" value="Unassembled WGS sequence"/>
</dbReference>